<comment type="caution">
    <text evidence="4">The sequence shown here is derived from an EMBL/GenBank/DDBJ whole genome shotgun (WGS) entry which is preliminary data.</text>
</comment>
<protein>
    <submittedName>
        <fullName evidence="4">ABC transporter permease</fullName>
    </submittedName>
</protein>
<evidence type="ECO:0000259" key="3">
    <source>
        <dbReference type="Pfam" id="PF12704"/>
    </source>
</evidence>
<name>A0A926D0U4_9FIRM</name>
<reference evidence="4" key="1">
    <citation type="submission" date="2020-08" db="EMBL/GenBank/DDBJ databases">
        <title>Genome public.</title>
        <authorList>
            <person name="Liu C."/>
            <person name="Sun Q."/>
        </authorList>
    </citation>
    <scope>NUCLEOTIDE SEQUENCE</scope>
    <source>
        <strain evidence="4">NSJ-44</strain>
    </source>
</reference>
<dbReference type="InterPro" id="IPR025857">
    <property type="entry name" value="MacB_PCD"/>
</dbReference>
<sequence>MTAKRAAAWACVWTLALAAVLWGHMDFVRQALETMPEAVAIRLEQGLEPQVFLRESVAGGLDCAGEAVLPRQMLSGGMVPAGIEVEPHLASAGYGRIAALHLIEGSFFGDTRANVIVISSQLARRLTMTPEAVGIKVRMNDTEYTVCGVYQSSEMWAAQISRTDREIVYLPMANARPLKGAGMPADTKAPTAGADSTNREPEQSAEGIKTDTAAQAIAGGEVPDAGPAAAKVTRVLMPLEARYLSQDAEQILRATFSDPFTIAQIVDLRETRATIGQIFRLDFAVAGICCFLILMQLGLGGYRMLLPAWREALASRLPIPREQRRRLIQRSVGYALVGTAAAAILVLAWTIPILPARWLPEGSILNAGHYARYYVDIIQAYNGAGYDYDALLTIRLTAWSFGWLCAAAYLAVMAWLRWHGVINGWQRNKDGRM</sequence>
<keyword evidence="2" id="KW-0812">Transmembrane</keyword>
<feature type="transmembrane region" description="Helical" evidence="2">
    <location>
        <begin position="283"/>
        <end position="306"/>
    </location>
</feature>
<accession>A0A926D0U4</accession>
<keyword evidence="2" id="KW-0472">Membrane</keyword>
<keyword evidence="5" id="KW-1185">Reference proteome</keyword>
<keyword evidence="2" id="KW-1133">Transmembrane helix</keyword>
<dbReference type="AlphaFoldDB" id="A0A926D0U4"/>
<dbReference type="RefSeq" id="WP_249285328.1">
    <property type="nucleotide sequence ID" value="NZ_JACRSO010000003.1"/>
</dbReference>
<feature type="region of interest" description="Disordered" evidence="1">
    <location>
        <begin position="180"/>
        <end position="208"/>
    </location>
</feature>
<evidence type="ECO:0000313" key="4">
    <source>
        <dbReference type="EMBL" id="MBC8529492.1"/>
    </source>
</evidence>
<evidence type="ECO:0000256" key="1">
    <source>
        <dbReference type="SAM" id="MobiDB-lite"/>
    </source>
</evidence>
<organism evidence="4 5">
    <name type="scientific">Luoshenia tenuis</name>
    <dbReference type="NCBI Taxonomy" id="2763654"/>
    <lineage>
        <taxon>Bacteria</taxon>
        <taxon>Bacillati</taxon>
        <taxon>Bacillota</taxon>
        <taxon>Clostridia</taxon>
        <taxon>Christensenellales</taxon>
        <taxon>Christensenellaceae</taxon>
        <taxon>Luoshenia</taxon>
    </lineage>
</organism>
<feature type="transmembrane region" description="Helical" evidence="2">
    <location>
        <begin position="327"/>
        <end position="351"/>
    </location>
</feature>
<proteinExistence type="predicted"/>
<dbReference type="EMBL" id="JACRSO010000003">
    <property type="protein sequence ID" value="MBC8529492.1"/>
    <property type="molecule type" value="Genomic_DNA"/>
</dbReference>
<evidence type="ECO:0000256" key="2">
    <source>
        <dbReference type="SAM" id="Phobius"/>
    </source>
</evidence>
<evidence type="ECO:0000313" key="5">
    <source>
        <dbReference type="Proteomes" id="UP000654279"/>
    </source>
</evidence>
<dbReference type="Proteomes" id="UP000654279">
    <property type="component" value="Unassembled WGS sequence"/>
</dbReference>
<gene>
    <name evidence="4" type="ORF">H8699_08645</name>
</gene>
<dbReference type="Pfam" id="PF12704">
    <property type="entry name" value="MacB_PCD"/>
    <property type="match status" value="1"/>
</dbReference>
<feature type="domain" description="MacB-like periplasmic core" evidence="3">
    <location>
        <begin position="90"/>
        <end position="177"/>
    </location>
</feature>
<feature type="transmembrane region" description="Helical" evidence="2">
    <location>
        <begin position="396"/>
        <end position="418"/>
    </location>
</feature>